<dbReference type="AlphaFoldDB" id="A0A2V2YZZ6"/>
<proteinExistence type="predicted"/>
<name>A0A2V2YZZ6_9BACL</name>
<keyword evidence="2" id="KW-1185">Reference proteome</keyword>
<evidence type="ECO:0000313" key="2">
    <source>
        <dbReference type="Proteomes" id="UP000246635"/>
    </source>
</evidence>
<evidence type="ECO:0000313" key="1">
    <source>
        <dbReference type="EMBL" id="PWW07432.1"/>
    </source>
</evidence>
<protein>
    <submittedName>
        <fullName evidence="1">Uncharacterized protein</fullName>
    </submittedName>
</protein>
<comment type="caution">
    <text evidence="1">The sequence shown here is derived from an EMBL/GenBank/DDBJ whole genome shotgun (WGS) entry which is preliminary data.</text>
</comment>
<dbReference type="EMBL" id="QGTQ01000002">
    <property type="protein sequence ID" value="PWW07432.1"/>
    <property type="molecule type" value="Genomic_DNA"/>
</dbReference>
<organism evidence="1 2">
    <name type="scientific">Paenibacillus cellulosilyticus</name>
    <dbReference type="NCBI Taxonomy" id="375489"/>
    <lineage>
        <taxon>Bacteria</taxon>
        <taxon>Bacillati</taxon>
        <taxon>Bacillota</taxon>
        <taxon>Bacilli</taxon>
        <taxon>Bacillales</taxon>
        <taxon>Paenibacillaceae</taxon>
        <taxon>Paenibacillus</taxon>
    </lineage>
</organism>
<reference evidence="1 2" key="1">
    <citation type="submission" date="2018-05" db="EMBL/GenBank/DDBJ databases">
        <title>Genomic Encyclopedia of Type Strains, Phase III (KMG-III): the genomes of soil and plant-associated and newly described type strains.</title>
        <authorList>
            <person name="Whitman W."/>
        </authorList>
    </citation>
    <scope>NUCLEOTIDE SEQUENCE [LARGE SCALE GENOMIC DNA]</scope>
    <source>
        <strain evidence="1 2">CECT 5696</strain>
    </source>
</reference>
<dbReference type="Proteomes" id="UP000246635">
    <property type="component" value="Unassembled WGS sequence"/>
</dbReference>
<sequence length="47" mass="5145">MLSVEQDIALVTMFSLSTYSHSSNLCLLWLRATTLSALTVAMALNRA</sequence>
<accession>A0A2V2YZZ6</accession>
<gene>
    <name evidence="1" type="ORF">DFQ01_102326</name>
</gene>